<dbReference type="Proteomes" id="UP000717696">
    <property type="component" value="Unassembled WGS sequence"/>
</dbReference>
<sequence length="344" mass="39532">MSFGWSAGDIAAAITLVYNVAKALDDCDGASEDYREAMAFLQGLNRSLEPLQAFTAWKAYPEYGEQISKQVEYIRDSINKFRDEVLKLEPSLGEKSRKGYYRHIPQKLKWHVLKSGKILRLKKKIASHMRVIDTLMQRLTLDVVLAMQQSLPEHLCAVFQESVRPELVEALQEALPAISSTLVNSSQQMHNRLESRLLAGIEDLKQELNKLVLIQRDMRFRLNEHTVRSSQQAPSEENAYMAQYNSNDDNLRRRASPQDSTEVREPLKEIYYLLFLHLGLFLKGLFVSLSQVVKPSRALTTIPLAKYNITFLDAIGRPPRVLHYEYFKSFRVLLPHFVGMNFAD</sequence>
<gene>
    <name evidence="1" type="ORF">B0J13DRAFT_80496</name>
</gene>
<protein>
    <recommendedName>
        <fullName evidence="3">NACHT-NTPase and P-loop NTPases N-terminal domain-containing protein</fullName>
    </recommendedName>
</protein>
<evidence type="ECO:0008006" key="3">
    <source>
        <dbReference type="Google" id="ProtNLM"/>
    </source>
</evidence>
<proteinExistence type="predicted"/>
<organism evidence="1 2">
    <name type="scientific">Dactylonectria estremocensis</name>
    <dbReference type="NCBI Taxonomy" id="1079267"/>
    <lineage>
        <taxon>Eukaryota</taxon>
        <taxon>Fungi</taxon>
        <taxon>Dikarya</taxon>
        <taxon>Ascomycota</taxon>
        <taxon>Pezizomycotina</taxon>
        <taxon>Sordariomycetes</taxon>
        <taxon>Hypocreomycetidae</taxon>
        <taxon>Hypocreales</taxon>
        <taxon>Nectriaceae</taxon>
        <taxon>Dactylonectria</taxon>
    </lineage>
</organism>
<name>A0A9P9IWZ0_9HYPO</name>
<comment type="caution">
    <text evidence="1">The sequence shown here is derived from an EMBL/GenBank/DDBJ whole genome shotgun (WGS) entry which is preliminary data.</text>
</comment>
<dbReference type="PANTHER" id="PTHR38886:SF1">
    <property type="entry name" value="NACHT-NTPASE AND P-LOOP NTPASES N-TERMINAL DOMAIN-CONTAINING PROTEIN"/>
    <property type="match status" value="1"/>
</dbReference>
<dbReference type="AlphaFoldDB" id="A0A9P9IWZ0"/>
<evidence type="ECO:0000313" key="1">
    <source>
        <dbReference type="EMBL" id="KAH7136742.1"/>
    </source>
</evidence>
<dbReference type="EMBL" id="JAGMUU010000016">
    <property type="protein sequence ID" value="KAH7136742.1"/>
    <property type="molecule type" value="Genomic_DNA"/>
</dbReference>
<evidence type="ECO:0000313" key="2">
    <source>
        <dbReference type="Proteomes" id="UP000717696"/>
    </source>
</evidence>
<accession>A0A9P9IWZ0</accession>
<keyword evidence="2" id="KW-1185">Reference proteome</keyword>
<dbReference type="PANTHER" id="PTHR38886">
    <property type="entry name" value="SESA DOMAIN-CONTAINING PROTEIN"/>
    <property type="match status" value="1"/>
</dbReference>
<reference evidence="1" key="1">
    <citation type="journal article" date="2021" name="Nat. Commun.">
        <title>Genetic determinants of endophytism in the Arabidopsis root mycobiome.</title>
        <authorList>
            <person name="Mesny F."/>
            <person name="Miyauchi S."/>
            <person name="Thiergart T."/>
            <person name="Pickel B."/>
            <person name="Atanasova L."/>
            <person name="Karlsson M."/>
            <person name="Huettel B."/>
            <person name="Barry K.W."/>
            <person name="Haridas S."/>
            <person name="Chen C."/>
            <person name="Bauer D."/>
            <person name="Andreopoulos W."/>
            <person name="Pangilinan J."/>
            <person name="LaButti K."/>
            <person name="Riley R."/>
            <person name="Lipzen A."/>
            <person name="Clum A."/>
            <person name="Drula E."/>
            <person name="Henrissat B."/>
            <person name="Kohler A."/>
            <person name="Grigoriev I.V."/>
            <person name="Martin F.M."/>
            <person name="Hacquard S."/>
        </authorList>
    </citation>
    <scope>NUCLEOTIDE SEQUENCE</scope>
    <source>
        <strain evidence="1">MPI-CAGE-AT-0021</strain>
    </source>
</reference>
<dbReference type="OrthoDB" id="5049394at2759"/>